<comment type="caution">
    <text evidence="2">The sequence shown here is derived from an EMBL/GenBank/DDBJ whole genome shotgun (WGS) entry which is preliminary data.</text>
</comment>
<reference evidence="2 3" key="1">
    <citation type="submission" date="2021-08" db="EMBL/GenBank/DDBJ databases">
        <title>Massilia sp. R798.</title>
        <authorList>
            <person name="Baek J.H."/>
            <person name="Jung H.S."/>
            <person name="Kim K.R."/>
            <person name="Jeon C.O."/>
        </authorList>
    </citation>
    <scope>NUCLEOTIDE SEQUENCE [LARGE SCALE GENOMIC DNA]</scope>
    <source>
        <strain evidence="2 3">R798</strain>
    </source>
</reference>
<keyword evidence="3" id="KW-1185">Reference proteome</keyword>
<proteinExistence type="predicted"/>
<name>A0ABS7SKC1_9BURK</name>
<dbReference type="EMBL" id="JAFBIL020000001">
    <property type="protein sequence ID" value="MBZ2206206.1"/>
    <property type="molecule type" value="Genomic_DNA"/>
</dbReference>
<evidence type="ECO:0000313" key="3">
    <source>
        <dbReference type="Proteomes" id="UP000809349"/>
    </source>
</evidence>
<accession>A0ABS7SKC1</accession>
<keyword evidence="1" id="KW-1133">Transmembrane helix</keyword>
<keyword evidence="1" id="KW-0472">Membrane</keyword>
<protein>
    <submittedName>
        <fullName evidence="2">Uncharacterized protein</fullName>
    </submittedName>
</protein>
<dbReference type="RefSeq" id="WP_223465339.1">
    <property type="nucleotide sequence ID" value="NZ_JAFBIL020000001.1"/>
</dbReference>
<keyword evidence="1" id="KW-0812">Transmembrane</keyword>
<sequence length="47" mass="5063">MDQSLINVIEASTRAILIIDDHPIGGLIVSIILLAVLSMMRGRSKTS</sequence>
<feature type="transmembrane region" description="Helical" evidence="1">
    <location>
        <begin position="22"/>
        <end position="40"/>
    </location>
</feature>
<evidence type="ECO:0000256" key="1">
    <source>
        <dbReference type="SAM" id="Phobius"/>
    </source>
</evidence>
<gene>
    <name evidence="2" type="ORF">I4X03_002915</name>
</gene>
<dbReference type="Proteomes" id="UP000809349">
    <property type="component" value="Unassembled WGS sequence"/>
</dbReference>
<organism evidence="2 3">
    <name type="scientific">Massilia soli</name>
    <dbReference type="NCBI Taxonomy" id="2792854"/>
    <lineage>
        <taxon>Bacteria</taxon>
        <taxon>Pseudomonadati</taxon>
        <taxon>Pseudomonadota</taxon>
        <taxon>Betaproteobacteria</taxon>
        <taxon>Burkholderiales</taxon>
        <taxon>Oxalobacteraceae</taxon>
        <taxon>Telluria group</taxon>
        <taxon>Massilia</taxon>
    </lineage>
</organism>
<evidence type="ECO:0000313" key="2">
    <source>
        <dbReference type="EMBL" id="MBZ2206206.1"/>
    </source>
</evidence>